<gene>
    <name evidence="2" type="ORF">SAMN02745158_01173</name>
</gene>
<feature type="domain" description="Flavodoxin-like" evidence="1">
    <location>
        <begin position="3"/>
        <end position="176"/>
    </location>
</feature>
<proteinExistence type="predicted"/>
<dbReference type="GO" id="GO:0009055">
    <property type="term" value="F:electron transfer activity"/>
    <property type="evidence" value="ECO:0007669"/>
    <property type="project" value="InterPro"/>
</dbReference>
<dbReference type="Pfam" id="PF12641">
    <property type="entry name" value="Flavodoxin_3"/>
    <property type="match status" value="1"/>
</dbReference>
<dbReference type="InterPro" id="IPR054633">
    <property type="entry name" value="BilS"/>
</dbReference>
<protein>
    <submittedName>
        <fullName evidence="2">Flavodoxin</fullName>
    </submittedName>
</protein>
<organism evidence="2 3">
    <name type="scientific">Lactonifactor longoviformis DSM 17459</name>
    <dbReference type="NCBI Taxonomy" id="1122155"/>
    <lineage>
        <taxon>Bacteria</taxon>
        <taxon>Bacillati</taxon>
        <taxon>Bacillota</taxon>
        <taxon>Clostridia</taxon>
        <taxon>Eubacteriales</taxon>
        <taxon>Clostridiaceae</taxon>
        <taxon>Lactonifactor</taxon>
    </lineage>
</organism>
<dbReference type="RefSeq" id="WP_072849840.1">
    <property type="nucleotide sequence ID" value="NZ_FQVI01000004.1"/>
</dbReference>
<dbReference type="Gene3D" id="3.40.50.360">
    <property type="match status" value="1"/>
</dbReference>
<dbReference type="AlphaFoldDB" id="A0A1M4VDQ1"/>
<dbReference type="InterPro" id="IPR008254">
    <property type="entry name" value="Flavodoxin/NO_synth"/>
</dbReference>
<reference evidence="2 3" key="1">
    <citation type="submission" date="2016-11" db="EMBL/GenBank/DDBJ databases">
        <authorList>
            <person name="Jaros S."/>
            <person name="Januszkiewicz K."/>
            <person name="Wedrychowicz H."/>
        </authorList>
    </citation>
    <scope>NUCLEOTIDE SEQUENCE [LARGE SCALE GENOMIC DNA]</scope>
    <source>
        <strain evidence="2 3">DSM 17459</strain>
    </source>
</reference>
<dbReference type="GO" id="GO:0010181">
    <property type="term" value="F:FMN binding"/>
    <property type="evidence" value="ECO:0007669"/>
    <property type="project" value="InterPro"/>
</dbReference>
<dbReference type="EMBL" id="FQVI01000004">
    <property type="protein sequence ID" value="SHE66970.1"/>
    <property type="molecule type" value="Genomic_DNA"/>
</dbReference>
<dbReference type="PROSITE" id="PS00201">
    <property type="entry name" value="FLAVODOXIN"/>
    <property type="match status" value="1"/>
</dbReference>
<dbReference type="NCBIfam" id="NF045594">
    <property type="entry name" value="flavodox_BilS"/>
    <property type="match status" value="1"/>
</dbReference>
<evidence type="ECO:0000313" key="2">
    <source>
        <dbReference type="EMBL" id="SHE66970.1"/>
    </source>
</evidence>
<evidence type="ECO:0000313" key="3">
    <source>
        <dbReference type="Proteomes" id="UP000184245"/>
    </source>
</evidence>
<dbReference type="Proteomes" id="UP000184245">
    <property type="component" value="Unassembled WGS sequence"/>
</dbReference>
<dbReference type="OrthoDB" id="307208at2"/>
<evidence type="ECO:0000259" key="1">
    <source>
        <dbReference type="PROSITE" id="PS50902"/>
    </source>
</evidence>
<dbReference type="PROSITE" id="PS50902">
    <property type="entry name" value="FLAVODOXIN_LIKE"/>
    <property type="match status" value="1"/>
</dbReference>
<dbReference type="SUPFAM" id="SSF52218">
    <property type="entry name" value="Flavoproteins"/>
    <property type="match status" value="1"/>
</dbReference>
<dbReference type="InterPro" id="IPR001226">
    <property type="entry name" value="Flavodoxin_CS"/>
</dbReference>
<dbReference type="InterPro" id="IPR029039">
    <property type="entry name" value="Flavoprotein-like_sf"/>
</dbReference>
<sequence length="176" mass="19984">MKVQVLYKSKTGNTEKLAKAIYAAIPDPDKDIQRLEGQKNYDMGDVYFIGYWTDKGTASFEILDYLGELHNKKIALFGTCGFGGNEKYFQRIEENVKAFIGDDNEYLGAFMCQGKMPIQIRERYESMKNGENDAKVEALLRNFDEAMLHPDRDDMEKAAVFVNSVFEKLSGEGANC</sequence>
<name>A0A1M4VDQ1_9CLOT</name>
<dbReference type="STRING" id="1122155.SAMN02745158_01173"/>
<keyword evidence="3" id="KW-1185">Reference proteome</keyword>
<dbReference type="GO" id="GO:0016651">
    <property type="term" value="F:oxidoreductase activity, acting on NAD(P)H"/>
    <property type="evidence" value="ECO:0007669"/>
    <property type="project" value="UniProtKB-ARBA"/>
</dbReference>
<accession>A0A1M4VDQ1</accession>